<reference evidence="3 4" key="1">
    <citation type="journal article" date="2018" name="Biotechnol. Biofuels">
        <title>Integrative visual omics of the white-rot fungus Polyporus brumalis exposes the biotechnological potential of its oxidative enzymes for delignifying raw plant biomass.</title>
        <authorList>
            <person name="Miyauchi S."/>
            <person name="Rancon A."/>
            <person name="Drula E."/>
            <person name="Hage H."/>
            <person name="Chaduli D."/>
            <person name="Favel A."/>
            <person name="Grisel S."/>
            <person name="Henrissat B."/>
            <person name="Herpoel-Gimbert I."/>
            <person name="Ruiz-Duenas F.J."/>
            <person name="Chevret D."/>
            <person name="Hainaut M."/>
            <person name="Lin J."/>
            <person name="Wang M."/>
            <person name="Pangilinan J."/>
            <person name="Lipzen A."/>
            <person name="Lesage-Meessen L."/>
            <person name="Navarro D."/>
            <person name="Riley R."/>
            <person name="Grigoriev I.V."/>
            <person name="Zhou S."/>
            <person name="Raouche S."/>
            <person name="Rosso M.N."/>
        </authorList>
    </citation>
    <scope>NUCLEOTIDE SEQUENCE [LARGE SCALE GENOMIC DNA]</scope>
    <source>
        <strain evidence="3 4">BRFM 1820</strain>
    </source>
</reference>
<evidence type="ECO:0000256" key="1">
    <source>
        <dbReference type="SAM" id="MobiDB-lite"/>
    </source>
</evidence>
<feature type="compositionally biased region" description="Polar residues" evidence="1">
    <location>
        <begin position="453"/>
        <end position="475"/>
    </location>
</feature>
<feature type="domain" description="DUF7082" evidence="2">
    <location>
        <begin position="268"/>
        <end position="429"/>
    </location>
</feature>
<feature type="region of interest" description="Disordered" evidence="1">
    <location>
        <begin position="183"/>
        <end position="262"/>
    </location>
</feature>
<keyword evidence="4" id="KW-1185">Reference proteome</keyword>
<dbReference type="PANTHER" id="PTHR39463:SF1">
    <property type="entry name" value="MEDUSA"/>
    <property type="match status" value="1"/>
</dbReference>
<dbReference type="Proteomes" id="UP000256964">
    <property type="component" value="Unassembled WGS sequence"/>
</dbReference>
<evidence type="ECO:0000313" key="4">
    <source>
        <dbReference type="Proteomes" id="UP000256964"/>
    </source>
</evidence>
<feature type="region of interest" description="Disordered" evidence="1">
    <location>
        <begin position="443"/>
        <end position="484"/>
    </location>
</feature>
<accession>A0A371DC40</accession>
<name>A0A371DC40_9APHY</name>
<dbReference type="STRING" id="139420.A0A371DC40"/>
<dbReference type="OrthoDB" id="1751210at2759"/>
<dbReference type="EMBL" id="KZ857401">
    <property type="protein sequence ID" value="RDX50022.1"/>
    <property type="molecule type" value="Genomic_DNA"/>
</dbReference>
<organism evidence="3 4">
    <name type="scientific">Lentinus brumalis</name>
    <dbReference type="NCBI Taxonomy" id="2498619"/>
    <lineage>
        <taxon>Eukaryota</taxon>
        <taxon>Fungi</taxon>
        <taxon>Dikarya</taxon>
        <taxon>Basidiomycota</taxon>
        <taxon>Agaricomycotina</taxon>
        <taxon>Agaricomycetes</taxon>
        <taxon>Polyporales</taxon>
        <taxon>Polyporaceae</taxon>
        <taxon>Lentinus</taxon>
    </lineage>
</organism>
<sequence>MLSALSSTPHTFFNGPSCSYDSSSQFLPIVPHLTPSAMHSKFPGPASYKAATSRPYIASPGDLFRVYGYTPHEGGAGTSITVTVRFIFESTETTFLRIVVGNRALSTAVSASSTGCLGEWDLEATAPDFEAATAGSPYSSESTVPLTVQALNSSNTTIDSVTFGKFTYCTRASPLLLKREGRDDLSSYGSSSAPSPPDLRSSPPALVTRRNSRPTPGNGTPRARGINATMSPKDAQSARGHLKKQSLIRARRSASEDDDADSSYRAVLAMETPTDPMDNYADWDADEREIGRRLVRFTRVQDGCTLHVACESIRPSEYADGDTVVSCIYRPADAAGPGETPASQCCITSVDIIFLLECIVGDIFNIEEKNRIRRNLEGFRPRTVSKNKVGTEEFFQKIMDFPPPKPRNIEKDVKVFDWTVLPQALDKIISKYTLYPNAKKKDGSVTPPILDNMGTSPLLSQSSIGTPYSASSSPVPNRGAAESPEQSYFFPQTTYHSQFVSPSLDPLDSGNNNYVTANTLSSASTYDRLFPHPHRQSTSSSPMITPLNSPMVSSGLTLPYSGTGDQFMGPSLSFAPSFSEQGAFEAGSFFTPSFDSSRSPPADLHRSQYYL</sequence>
<protein>
    <recommendedName>
        <fullName evidence="2">DUF7082 domain-containing protein</fullName>
    </recommendedName>
</protein>
<dbReference type="AlphaFoldDB" id="A0A371DC40"/>
<dbReference type="GO" id="GO:0005634">
    <property type="term" value="C:nucleus"/>
    <property type="evidence" value="ECO:0007669"/>
    <property type="project" value="TreeGrafter"/>
</dbReference>
<evidence type="ECO:0000259" key="2">
    <source>
        <dbReference type="Pfam" id="PF23305"/>
    </source>
</evidence>
<feature type="compositionally biased region" description="Basic residues" evidence="1">
    <location>
        <begin position="240"/>
        <end position="252"/>
    </location>
</feature>
<dbReference type="Pfam" id="PF23305">
    <property type="entry name" value="DUF7082"/>
    <property type="match status" value="1"/>
</dbReference>
<gene>
    <name evidence="3" type="ORF">OH76DRAFT_477046</name>
</gene>
<dbReference type="PANTHER" id="PTHR39463">
    <property type="entry name" value="MEDUSA"/>
    <property type="match status" value="1"/>
</dbReference>
<dbReference type="InterPro" id="IPR055509">
    <property type="entry name" value="DUF7082"/>
</dbReference>
<proteinExistence type="predicted"/>
<evidence type="ECO:0000313" key="3">
    <source>
        <dbReference type="EMBL" id="RDX50022.1"/>
    </source>
</evidence>